<evidence type="ECO:0000313" key="3">
    <source>
        <dbReference type="Proteomes" id="UP000004691"/>
    </source>
</evidence>
<dbReference type="InterPro" id="IPR032710">
    <property type="entry name" value="NTF2-like_dom_sf"/>
</dbReference>
<keyword evidence="3" id="KW-1185">Reference proteome</keyword>
<dbReference type="eggNOG" id="COG2329">
    <property type="taxonomic scope" value="Bacteria"/>
</dbReference>
<dbReference type="Gene3D" id="3.10.450.50">
    <property type="match status" value="1"/>
</dbReference>
<dbReference type="AlphaFoldDB" id="I0V8J7"/>
<reference evidence="2 3" key="1">
    <citation type="submission" date="2012-01" db="EMBL/GenBank/DDBJ databases">
        <title>Improved High-Quality Draft sequence of Saccharomonospora xinjiangensis XJ-54.</title>
        <authorList>
            <consortium name="US DOE Joint Genome Institute"/>
            <person name="Lucas S."/>
            <person name="Han J."/>
            <person name="Lapidus A."/>
            <person name="Cheng J.-F."/>
            <person name="Goodwin L."/>
            <person name="Pitluck S."/>
            <person name="Peters L."/>
            <person name="Mikhailova N."/>
            <person name="Teshima H."/>
            <person name="Detter J.C."/>
            <person name="Han C."/>
            <person name="Tapia R."/>
            <person name="Land M."/>
            <person name="Hauser L."/>
            <person name="Kyrpides N."/>
            <person name="Ivanova N."/>
            <person name="Pagani I."/>
            <person name="Brambilla E.-M."/>
            <person name="Klenk H.-P."/>
            <person name="Woyke T."/>
        </authorList>
    </citation>
    <scope>NUCLEOTIDE SEQUENCE [LARGE SCALE GENOMIC DNA]</scope>
    <source>
        <strain evidence="2 3">XJ-54</strain>
    </source>
</reference>
<organism evidence="2 3">
    <name type="scientific">Saccharomonospora xinjiangensis XJ-54</name>
    <dbReference type="NCBI Taxonomy" id="882086"/>
    <lineage>
        <taxon>Bacteria</taxon>
        <taxon>Bacillati</taxon>
        <taxon>Actinomycetota</taxon>
        <taxon>Actinomycetes</taxon>
        <taxon>Pseudonocardiales</taxon>
        <taxon>Pseudonocardiaceae</taxon>
        <taxon>Saccharomonospora</taxon>
    </lineage>
</organism>
<gene>
    <name evidence="2" type="ORF">SacxiDRAFT_4269</name>
</gene>
<dbReference type="InterPro" id="IPR037401">
    <property type="entry name" value="SnoaL-like"/>
</dbReference>
<name>I0V8J7_9PSEU</name>
<evidence type="ECO:0000313" key="2">
    <source>
        <dbReference type="EMBL" id="EID56450.1"/>
    </source>
</evidence>
<accession>I0V8J7</accession>
<proteinExistence type="predicted"/>
<evidence type="ECO:0000259" key="1">
    <source>
        <dbReference type="Pfam" id="PF12680"/>
    </source>
</evidence>
<dbReference type="HOGENOM" id="CLU_125060_0_0_11"/>
<dbReference type="RefSeq" id="WP_006240683.1">
    <property type="nucleotide sequence ID" value="NZ_JH636049.1"/>
</dbReference>
<dbReference type="OrthoDB" id="9808719at2"/>
<feature type="domain" description="SnoaL-like" evidence="1">
    <location>
        <begin position="8"/>
        <end position="109"/>
    </location>
</feature>
<sequence>MSDTNELVQRYIAAWNETDPTARQAVLTEAVTDDVEYTDPLVSVRGKEGLDATIAAVKAQFSGMVLSLGSAVDAHHDIARFTWHLGPQGGDPVVSGFDVVVIDGGRISRVLGFLDTVPSGH</sequence>
<protein>
    <recommendedName>
        <fullName evidence="1">SnoaL-like domain-containing protein</fullName>
    </recommendedName>
</protein>
<dbReference type="Proteomes" id="UP000004691">
    <property type="component" value="Unassembled WGS sequence"/>
</dbReference>
<dbReference type="SUPFAM" id="SSF54427">
    <property type="entry name" value="NTF2-like"/>
    <property type="match status" value="1"/>
</dbReference>
<dbReference type="EMBL" id="JH636049">
    <property type="protein sequence ID" value="EID56450.1"/>
    <property type="molecule type" value="Genomic_DNA"/>
</dbReference>
<dbReference type="Pfam" id="PF12680">
    <property type="entry name" value="SnoaL_2"/>
    <property type="match status" value="1"/>
</dbReference>
<dbReference type="STRING" id="882086.SacxiDRAFT_4269"/>